<dbReference type="InterPro" id="IPR042236">
    <property type="entry name" value="PI3K_accessory_sf"/>
</dbReference>
<dbReference type="Pfam" id="PF09450">
    <property type="entry name" value="DUF2019"/>
    <property type="match status" value="1"/>
</dbReference>
<gene>
    <name evidence="2" type="ORF">D3H35_09315</name>
</gene>
<dbReference type="Gene3D" id="1.25.40.70">
    <property type="entry name" value="Phosphatidylinositol 3-kinase, accessory domain (PIK)"/>
    <property type="match status" value="1"/>
</dbReference>
<evidence type="ECO:0000259" key="1">
    <source>
        <dbReference type="Pfam" id="PF09450"/>
    </source>
</evidence>
<dbReference type="InterPro" id="IPR018568">
    <property type="entry name" value="DUF2019"/>
</dbReference>
<comment type="caution">
    <text evidence="2">The sequence shown here is derived from an EMBL/GenBank/DDBJ whole genome shotgun (WGS) entry which is preliminary data.</text>
</comment>
<evidence type="ECO:0000313" key="2">
    <source>
        <dbReference type="EMBL" id="RIE03746.1"/>
    </source>
</evidence>
<proteinExistence type="predicted"/>
<reference evidence="2 3" key="1">
    <citation type="submission" date="2018-09" db="EMBL/GenBank/DDBJ databases">
        <title>Cohnella cavernae sp. nov., isolated from a karst cave.</title>
        <authorList>
            <person name="Zhu H."/>
        </authorList>
    </citation>
    <scope>NUCLEOTIDE SEQUENCE [LARGE SCALE GENOMIC DNA]</scope>
    <source>
        <strain evidence="2 3">K2E09-144</strain>
    </source>
</reference>
<dbReference type="AlphaFoldDB" id="A0A398CKB8"/>
<dbReference type="SUPFAM" id="SSF48371">
    <property type="entry name" value="ARM repeat"/>
    <property type="match status" value="1"/>
</dbReference>
<dbReference type="InterPro" id="IPR016024">
    <property type="entry name" value="ARM-type_fold"/>
</dbReference>
<accession>A0A398CKB8</accession>
<name>A0A398CKB8_9BACL</name>
<dbReference type="EMBL" id="QXJM01000030">
    <property type="protein sequence ID" value="RIE03746.1"/>
    <property type="molecule type" value="Genomic_DNA"/>
</dbReference>
<sequence length="122" mass="13731">MRVIGADTLELVQKQINDFIDAAIQHGECTEIGNSKLGNKFYKKIMMSSEVIKSSEKGKEVFLELMKHPNISVRLWSASFAYQNNPIEAEQVLQDIIGIKKSLVSFTAEITLNELKSGRLLM</sequence>
<feature type="domain" description="DUF2019" evidence="1">
    <location>
        <begin position="18"/>
        <end position="115"/>
    </location>
</feature>
<organism evidence="2 3">
    <name type="scientific">Cohnella faecalis</name>
    <dbReference type="NCBI Taxonomy" id="2315694"/>
    <lineage>
        <taxon>Bacteria</taxon>
        <taxon>Bacillati</taxon>
        <taxon>Bacillota</taxon>
        <taxon>Bacilli</taxon>
        <taxon>Bacillales</taxon>
        <taxon>Paenibacillaceae</taxon>
        <taxon>Cohnella</taxon>
    </lineage>
</organism>
<evidence type="ECO:0000313" key="3">
    <source>
        <dbReference type="Proteomes" id="UP000266340"/>
    </source>
</evidence>
<keyword evidence="3" id="KW-1185">Reference proteome</keyword>
<dbReference type="Proteomes" id="UP000266340">
    <property type="component" value="Unassembled WGS sequence"/>
</dbReference>
<protein>
    <submittedName>
        <fullName evidence="2">DUF2019 domain-containing protein</fullName>
    </submittedName>
</protein>